<evidence type="ECO:0000313" key="1">
    <source>
        <dbReference type="EMBL" id="GBM49974.1"/>
    </source>
</evidence>
<dbReference type="Proteomes" id="UP000499080">
    <property type="component" value="Unassembled WGS sequence"/>
</dbReference>
<name>A0A4Y2GDA2_ARAVE</name>
<protein>
    <submittedName>
        <fullName evidence="1">Uncharacterized protein</fullName>
    </submittedName>
</protein>
<evidence type="ECO:0000313" key="2">
    <source>
        <dbReference type="Proteomes" id="UP000499080"/>
    </source>
</evidence>
<proteinExistence type="predicted"/>
<dbReference type="AlphaFoldDB" id="A0A4Y2GDA2"/>
<sequence length="191" mass="21903">MIRSRGHLGDRPEIDEEENDLRLTPFLRADNDLQLLSMVSDPGYQVLTNDEITASAFEDKDPCEDEEQPCDNDRAEKFYPVRNFSLPQEGYEVEAKNSCKYENNPAPKNRRRKKDRPLIEFPHTISQLTTRFIPTSFVRAALENRFLTMALLSLLRGPDDSSGQLMIIRQPDGSLIRIPSLFGGWIPSFKT</sequence>
<gene>
    <name evidence="1" type="ORF">AVEN_34938_1</name>
</gene>
<accession>A0A4Y2GDA2</accession>
<comment type="caution">
    <text evidence="1">The sequence shown here is derived from an EMBL/GenBank/DDBJ whole genome shotgun (WGS) entry which is preliminary data.</text>
</comment>
<dbReference type="EMBL" id="BGPR01001279">
    <property type="protein sequence ID" value="GBM49974.1"/>
    <property type="molecule type" value="Genomic_DNA"/>
</dbReference>
<organism evidence="1 2">
    <name type="scientific">Araneus ventricosus</name>
    <name type="common">Orbweaver spider</name>
    <name type="synonym">Epeira ventricosa</name>
    <dbReference type="NCBI Taxonomy" id="182803"/>
    <lineage>
        <taxon>Eukaryota</taxon>
        <taxon>Metazoa</taxon>
        <taxon>Ecdysozoa</taxon>
        <taxon>Arthropoda</taxon>
        <taxon>Chelicerata</taxon>
        <taxon>Arachnida</taxon>
        <taxon>Araneae</taxon>
        <taxon>Araneomorphae</taxon>
        <taxon>Entelegynae</taxon>
        <taxon>Araneoidea</taxon>
        <taxon>Araneidae</taxon>
        <taxon>Araneus</taxon>
    </lineage>
</organism>
<reference evidence="1 2" key="1">
    <citation type="journal article" date="2019" name="Sci. Rep.">
        <title>Orb-weaving spider Araneus ventricosus genome elucidates the spidroin gene catalogue.</title>
        <authorList>
            <person name="Kono N."/>
            <person name="Nakamura H."/>
            <person name="Ohtoshi R."/>
            <person name="Moran D.A.P."/>
            <person name="Shinohara A."/>
            <person name="Yoshida Y."/>
            <person name="Fujiwara M."/>
            <person name="Mori M."/>
            <person name="Tomita M."/>
            <person name="Arakawa K."/>
        </authorList>
    </citation>
    <scope>NUCLEOTIDE SEQUENCE [LARGE SCALE GENOMIC DNA]</scope>
</reference>
<keyword evidence="2" id="KW-1185">Reference proteome</keyword>